<dbReference type="Proteomes" id="UP001177003">
    <property type="component" value="Chromosome 2"/>
</dbReference>
<evidence type="ECO:0000256" key="1">
    <source>
        <dbReference type="ARBA" id="ARBA00005234"/>
    </source>
</evidence>
<evidence type="ECO:0000256" key="3">
    <source>
        <dbReference type="ARBA" id="ARBA00022801"/>
    </source>
</evidence>
<proteinExistence type="inferred from homology"/>
<dbReference type="PROSITE" id="PS50600">
    <property type="entry name" value="ULP_PROTEASE"/>
    <property type="match status" value="1"/>
</dbReference>
<dbReference type="PANTHER" id="PTHR34835:SF90">
    <property type="entry name" value="AMINOTRANSFERASE-LIKE PLANT MOBILE DOMAIN-CONTAINING PROTEIN"/>
    <property type="match status" value="1"/>
</dbReference>
<evidence type="ECO:0000313" key="7">
    <source>
        <dbReference type="Proteomes" id="UP001177003"/>
    </source>
</evidence>
<dbReference type="InterPro" id="IPR003653">
    <property type="entry name" value="Peptidase_C48_C"/>
</dbReference>
<gene>
    <name evidence="6" type="ORF">LSALG_LOCUS11772</name>
</gene>
<keyword evidence="3" id="KW-0378">Hydrolase</keyword>
<dbReference type="Pfam" id="PF02902">
    <property type="entry name" value="Peptidase_C48"/>
    <property type="match status" value="1"/>
</dbReference>
<name>A0AA35VM70_LACSI</name>
<dbReference type="EMBL" id="OX465078">
    <property type="protein sequence ID" value="CAI9271508.1"/>
    <property type="molecule type" value="Genomic_DNA"/>
</dbReference>
<accession>A0AA35VM70</accession>
<evidence type="ECO:0000259" key="5">
    <source>
        <dbReference type="PROSITE" id="PS50600"/>
    </source>
</evidence>
<feature type="region of interest" description="Disordered" evidence="4">
    <location>
        <begin position="182"/>
        <end position="206"/>
    </location>
</feature>
<dbReference type="Gene3D" id="3.40.395.10">
    <property type="entry name" value="Adenoviral Proteinase, Chain A"/>
    <property type="match status" value="1"/>
</dbReference>
<protein>
    <recommendedName>
        <fullName evidence="5">Ubiquitin-like protease family profile domain-containing protein</fullName>
    </recommendedName>
</protein>
<dbReference type="InterPro" id="IPR038765">
    <property type="entry name" value="Papain-like_cys_pep_sf"/>
</dbReference>
<keyword evidence="2" id="KW-0645">Protease</keyword>
<dbReference type="PANTHER" id="PTHR34835">
    <property type="entry name" value="OS07G0283600 PROTEIN-RELATED"/>
    <property type="match status" value="1"/>
</dbReference>
<evidence type="ECO:0000256" key="2">
    <source>
        <dbReference type="ARBA" id="ARBA00022670"/>
    </source>
</evidence>
<reference evidence="6" key="1">
    <citation type="submission" date="2023-04" db="EMBL/GenBank/DDBJ databases">
        <authorList>
            <person name="Vijverberg K."/>
            <person name="Xiong W."/>
            <person name="Schranz E."/>
        </authorList>
    </citation>
    <scope>NUCLEOTIDE SEQUENCE</scope>
</reference>
<organism evidence="6 7">
    <name type="scientific">Lactuca saligna</name>
    <name type="common">Willowleaf lettuce</name>
    <dbReference type="NCBI Taxonomy" id="75948"/>
    <lineage>
        <taxon>Eukaryota</taxon>
        <taxon>Viridiplantae</taxon>
        <taxon>Streptophyta</taxon>
        <taxon>Embryophyta</taxon>
        <taxon>Tracheophyta</taxon>
        <taxon>Spermatophyta</taxon>
        <taxon>Magnoliopsida</taxon>
        <taxon>eudicotyledons</taxon>
        <taxon>Gunneridae</taxon>
        <taxon>Pentapetalae</taxon>
        <taxon>asterids</taxon>
        <taxon>campanulids</taxon>
        <taxon>Asterales</taxon>
        <taxon>Asteraceae</taxon>
        <taxon>Cichorioideae</taxon>
        <taxon>Cichorieae</taxon>
        <taxon>Lactucinae</taxon>
        <taxon>Lactuca</taxon>
    </lineage>
</organism>
<dbReference type="GO" id="GO:0006508">
    <property type="term" value="P:proteolysis"/>
    <property type="evidence" value="ECO:0007669"/>
    <property type="project" value="UniProtKB-KW"/>
</dbReference>
<sequence>MSTTCVSRIRLTDFGNWDFQSLTNLFLEFALQGLDIGMSPIGIHIYHVPSPLSQQVSCPLHESNCNAMVLVMCSGGNLVFKYLKRSSTKRSSTKEVYVRRVRRTVVIDKMLLVCFYSGTDIIYSSFTPFVLNDISCFSASSVVTVYGKQSEHTTVINNKDISINNEMESNISKSKKSRTKFTSDFYSRKRPNDDDDDDDDDFVNPQPVTIPLQKIVKKQTRMANPGKVEDSLRYLNTRFPPEHITKTMALLNNDQRKCVESIGFGSALNIQLEKLPRRICYWVVDNYDPNTNSIRVKDKRLVVTRETVHDIYGIPMGDMPMSNPCRANSRNKFVKLWKSQFPKSVKRIRLTHVVDMIQKDTNVGPFFIMNFLVLFVSVMIEYPTMGTVNQGFLENIPDDMDIKQLDWCGFVVACLKSSRMMWRRLDDKCVYSGPIVFLLLFYLSCTKVEDATFQSPTTGMMYWTTDMLDKRELEELSKGGFGNVIISSQHMSMNHTKQEDGEDDDAAGSERDCKSPAGFIEHVVQETSQSENDADNNLKDIMSEINIEFNACDNAMRAIQKLLMQGVKKFPDSVELRMLVTKRHHEFNLAWPDFSTSVDSHAGTFFNGAATPVMPVRDNTAETKVDQFTEAQMADEPLIDVVCTPFTQILNADAFDMMLESAFATSTRLSTPSDHVEPNIKIDDVNAVPVTIVAPRRTSRLVVSPVTVVAPRRTRRLVQLTEKIRSPYFNRVVDPNKVLRPIEDRVSGWIFAGLDEEWDLVFESTFGDSGHRGIFESMIPGSKIHVTILDIWATLLNHQELRRNKKSPSRMFLSCTLLSNFILDEAICIEQRYKRFVDRMNEHIEKFKQCTSFKDVDLVFFPVLDNEHYYLIVFDFIKSECVIIDNIYREESIEVLYGNVPNDLKILFTLYIDAWNHPRRNSMKSAIIVRSSMEWMTKENYIDCGLFLMKHMETYKGGDPNKWIVGLEPEFADSDDQQIQLNELRKKYVTKILTSDLNIIKPSLNRKLASYDKLSDAEKENLNTEEHLQRIERRISLFY</sequence>
<dbReference type="AlphaFoldDB" id="A0AA35VM70"/>
<keyword evidence="7" id="KW-1185">Reference proteome</keyword>
<evidence type="ECO:0000256" key="4">
    <source>
        <dbReference type="SAM" id="MobiDB-lite"/>
    </source>
</evidence>
<dbReference type="SUPFAM" id="SSF54001">
    <property type="entry name" value="Cysteine proteinases"/>
    <property type="match status" value="1"/>
</dbReference>
<feature type="compositionally biased region" description="Acidic residues" evidence="4">
    <location>
        <begin position="193"/>
        <end position="202"/>
    </location>
</feature>
<feature type="domain" description="Ubiquitin-like protease family profile" evidence="5">
    <location>
        <begin position="751"/>
        <end position="955"/>
    </location>
</feature>
<comment type="similarity">
    <text evidence="1">Belongs to the peptidase C48 family.</text>
</comment>
<dbReference type="GO" id="GO:0008234">
    <property type="term" value="F:cysteine-type peptidase activity"/>
    <property type="evidence" value="ECO:0007669"/>
    <property type="project" value="InterPro"/>
</dbReference>
<evidence type="ECO:0000313" key="6">
    <source>
        <dbReference type="EMBL" id="CAI9271508.1"/>
    </source>
</evidence>